<dbReference type="Proteomes" id="UP000293433">
    <property type="component" value="Unassembled WGS sequence"/>
</dbReference>
<reference evidence="7 8" key="1">
    <citation type="submission" date="2019-02" db="EMBL/GenBank/DDBJ databases">
        <title>Genomic Encyclopedia of Type Strains, Phase IV (KMG-IV): sequencing the most valuable type-strain genomes for metagenomic binning, comparative biology and taxonomic classification.</title>
        <authorList>
            <person name="Goeker M."/>
        </authorList>
    </citation>
    <scope>NUCLEOTIDE SEQUENCE [LARGE SCALE GENOMIC DNA]</scope>
    <source>
        <strain evidence="7 8">DSM 10617</strain>
    </source>
</reference>
<dbReference type="PANTHER" id="PTHR36173:SF1">
    <property type="entry name" value="RIBONUCLEASE VAPC22"/>
    <property type="match status" value="1"/>
</dbReference>
<dbReference type="InterPro" id="IPR029060">
    <property type="entry name" value="PIN-like_dom_sf"/>
</dbReference>
<dbReference type="GO" id="GO:0090729">
    <property type="term" value="F:toxin activity"/>
    <property type="evidence" value="ECO:0007669"/>
    <property type="project" value="UniProtKB-KW"/>
</dbReference>
<keyword evidence="4 5" id="KW-0378">Hydrolase</keyword>
<feature type="binding site" evidence="5">
    <location>
        <position position="97"/>
    </location>
    <ligand>
        <name>Mg(2+)</name>
        <dbReference type="ChEBI" id="CHEBI:18420"/>
    </ligand>
</feature>
<dbReference type="Gene3D" id="3.40.50.1010">
    <property type="entry name" value="5'-nuclease"/>
    <property type="match status" value="1"/>
</dbReference>
<comment type="cofactor">
    <cofactor evidence="5">
        <name>Mg(2+)</name>
        <dbReference type="ChEBI" id="CHEBI:18420"/>
    </cofactor>
</comment>
<evidence type="ECO:0000256" key="4">
    <source>
        <dbReference type="ARBA" id="ARBA00022801"/>
    </source>
</evidence>
<dbReference type="SUPFAM" id="SSF88723">
    <property type="entry name" value="PIN domain-like"/>
    <property type="match status" value="1"/>
</dbReference>
<keyword evidence="5" id="KW-0800">Toxin</keyword>
<evidence type="ECO:0000313" key="8">
    <source>
        <dbReference type="Proteomes" id="UP000293433"/>
    </source>
</evidence>
<dbReference type="GO" id="GO:0004540">
    <property type="term" value="F:RNA nuclease activity"/>
    <property type="evidence" value="ECO:0007669"/>
    <property type="project" value="InterPro"/>
</dbReference>
<keyword evidence="3 5" id="KW-0479">Metal-binding</keyword>
<evidence type="ECO:0000256" key="2">
    <source>
        <dbReference type="ARBA" id="ARBA00022722"/>
    </source>
</evidence>
<dbReference type="Pfam" id="PF01850">
    <property type="entry name" value="PIN"/>
    <property type="match status" value="1"/>
</dbReference>
<evidence type="ECO:0000256" key="3">
    <source>
        <dbReference type="ARBA" id="ARBA00022723"/>
    </source>
</evidence>
<dbReference type="EC" id="3.1.-.-" evidence="5"/>
<evidence type="ECO:0000259" key="6">
    <source>
        <dbReference type="Pfam" id="PF01850"/>
    </source>
</evidence>
<keyword evidence="8" id="KW-1185">Reference proteome</keyword>
<dbReference type="InterPro" id="IPR041705">
    <property type="entry name" value="PIN_Sll0205"/>
</dbReference>
<comment type="caution">
    <text evidence="7">The sequence shown here is derived from an EMBL/GenBank/DDBJ whole genome shotgun (WGS) entry which is preliminary data.</text>
</comment>
<sequence>MILLDTHVWVRWLAPWEHPLPVALTDVIASDPDACVSAISHWEVAYLHKRGRLILGIDLSEWLHEATAGSGIRTVDVTPSIAARSASLADVHRDPADRFIIATALDHGCQLLSLDQSFPLYPELDGRLIAA</sequence>
<dbReference type="CDD" id="cd09872">
    <property type="entry name" value="PIN_Sll0205-like"/>
    <property type="match status" value="1"/>
</dbReference>
<name>A0A4Q7LDD1_9BURK</name>
<feature type="domain" description="PIN" evidence="6">
    <location>
        <begin position="2"/>
        <end position="120"/>
    </location>
</feature>
<dbReference type="InterPro" id="IPR022907">
    <property type="entry name" value="VapC_family"/>
</dbReference>
<dbReference type="AlphaFoldDB" id="A0A4Q7LDD1"/>
<dbReference type="EMBL" id="SGWV01000012">
    <property type="protein sequence ID" value="RZS47471.1"/>
    <property type="molecule type" value="Genomic_DNA"/>
</dbReference>
<evidence type="ECO:0000256" key="5">
    <source>
        <dbReference type="HAMAP-Rule" id="MF_00265"/>
    </source>
</evidence>
<evidence type="ECO:0000313" key="7">
    <source>
        <dbReference type="EMBL" id="RZS47471.1"/>
    </source>
</evidence>
<evidence type="ECO:0000256" key="1">
    <source>
        <dbReference type="ARBA" id="ARBA00022649"/>
    </source>
</evidence>
<dbReference type="GO" id="GO:0016787">
    <property type="term" value="F:hydrolase activity"/>
    <property type="evidence" value="ECO:0007669"/>
    <property type="project" value="UniProtKB-KW"/>
</dbReference>
<keyword evidence="5" id="KW-0460">Magnesium</keyword>
<accession>A0A4Q7LDD1</accession>
<organism evidence="7 8">
    <name type="scientific">Sphaerotilus mobilis</name>
    <dbReference type="NCBI Taxonomy" id="47994"/>
    <lineage>
        <taxon>Bacteria</taxon>
        <taxon>Pseudomonadati</taxon>
        <taxon>Pseudomonadota</taxon>
        <taxon>Betaproteobacteria</taxon>
        <taxon>Burkholderiales</taxon>
        <taxon>Sphaerotilaceae</taxon>
        <taxon>Sphaerotilus</taxon>
    </lineage>
</organism>
<dbReference type="PANTHER" id="PTHR36173">
    <property type="entry name" value="RIBONUCLEASE VAPC16-RELATED"/>
    <property type="match status" value="1"/>
</dbReference>
<dbReference type="InterPro" id="IPR052919">
    <property type="entry name" value="TA_system_RNase"/>
</dbReference>
<proteinExistence type="inferred from homology"/>
<gene>
    <name evidence="5" type="primary">vapC</name>
    <name evidence="7" type="ORF">EV685_3676</name>
</gene>
<dbReference type="GO" id="GO:0000287">
    <property type="term" value="F:magnesium ion binding"/>
    <property type="evidence" value="ECO:0007669"/>
    <property type="project" value="UniProtKB-UniRule"/>
</dbReference>
<keyword evidence="1 5" id="KW-1277">Toxin-antitoxin system</keyword>
<protein>
    <recommendedName>
        <fullName evidence="5">Ribonuclease VapC</fullName>
        <shortName evidence="5">RNase VapC</shortName>
        <ecNumber evidence="5">3.1.-.-</ecNumber>
    </recommendedName>
    <alternativeName>
        <fullName evidence="5">Toxin VapC</fullName>
    </alternativeName>
</protein>
<feature type="binding site" evidence="5">
    <location>
        <position position="5"/>
    </location>
    <ligand>
        <name>Mg(2+)</name>
        <dbReference type="ChEBI" id="CHEBI:18420"/>
    </ligand>
</feature>
<comment type="function">
    <text evidence="5">Toxic component of a toxin-antitoxin (TA) system. An RNase.</text>
</comment>
<dbReference type="HAMAP" id="MF_00265">
    <property type="entry name" value="VapC_Nob1"/>
    <property type="match status" value="1"/>
</dbReference>
<comment type="similarity">
    <text evidence="5">Belongs to the PINc/VapC protein family.</text>
</comment>
<keyword evidence="2 5" id="KW-0540">Nuclease</keyword>
<dbReference type="InterPro" id="IPR002716">
    <property type="entry name" value="PIN_dom"/>
</dbReference>